<evidence type="ECO:0000313" key="6">
    <source>
        <dbReference type="Proteomes" id="UP000027586"/>
    </source>
</evidence>
<protein>
    <submittedName>
        <fullName evidence="5">Uncharacterized protein</fullName>
    </submittedName>
</protein>
<dbReference type="InterPro" id="IPR020373">
    <property type="entry name" value="Kgd4/YMR-31"/>
</dbReference>
<keyword evidence="6" id="KW-1185">Reference proteome</keyword>
<dbReference type="GO" id="GO:0006103">
    <property type="term" value="P:2-oxoglutarate metabolic process"/>
    <property type="evidence" value="ECO:0007669"/>
    <property type="project" value="InterPro"/>
</dbReference>
<comment type="caution">
    <text evidence="5">The sequence shown here is derived from an EMBL/GenBank/DDBJ whole genome shotgun (WGS) entry which is preliminary data.</text>
</comment>
<gene>
    <name evidence="5" type="ORF">LCOR_04159.1</name>
</gene>
<comment type="subcellular location">
    <subcellularLocation>
        <location evidence="1">Mitochondrion</location>
    </subcellularLocation>
</comment>
<evidence type="ECO:0000313" key="5">
    <source>
        <dbReference type="EMBL" id="CDH52714.1"/>
    </source>
</evidence>
<dbReference type="Pfam" id="PF10937">
    <property type="entry name" value="Kgd4-YMR31"/>
    <property type="match status" value="1"/>
</dbReference>
<feature type="region of interest" description="Disordered" evidence="4">
    <location>
        <begin position="49"/>
        <end position="69"/>
    </location>
</feature>
<dbReference type="PANTHER" id="PTHR31601:SF2">
    <property type="entry name" value="ALPHA-KETOGLUTARATE DEHYDROGENASE COMPONENT 4"/>
    <property type="match status" value="1"/>
</dbReference>
<dbReference type="Proteomes" id="UP000027586">
    <property type="component" value="Unassembled WGS sequence"/>
</dbReference>
<dbReference type="GO" id="GO:0004591">
    <property type="term" value="F:oxoglutarate dehydrogenase (succinyl-transferring) activity"/>
    <property type="evidence" value="ECO:0007669"/>
    <property type="project" value="TreeGrafter"/>
</dbReference>
<dbReference type="AlphaFoldDB" id="A0A068RRT4"/>
<dbReference type="OrthoDB" id="2116030at2759"/>
<evidence type="ECO:0000256" key="4">
    <source>
        <dbReference type="SAM" id="MobiDB-lite"/>
    </source>
</evidence>
<name>A0A068RRT4_9FUNG</name>
<organism evidence="5 6">
    <name type="scientific">Lichtheimia corymbifera JMRC:FSU:9682</name>
    <dbReference type="NCBI Taxonomy" id="1263082"/>
    <lineage>
        <taxon>Eukaryota</taxon>
        <taxon>Fungi</taxon>
        <taxon>Fungi incertae sedis</taxon>
        <taxon>Mucoromycota</taxon>
        <taxon>Mucoromycotina</taxon>
        <taxon>Mucoromycetes</taxon>
        <taxon>Mucorales</taxon>
        <taxon>Lichtheimiaceae</taxon>
        <taxon>Lichtheimia</taxon>
    </lineage>
</organism>
<evidence type="ECO:0000256" key="1">
    <source>
        <dbReference type="ARBA" id="ARBA00004173"/>
    </source>
</evidence>
<sequence>MQPSFISRAVHKPLIQFVGSRANLWKNAPSHAGPHPMTPANLEKHVAKANPTPAAPAKQPTHSKGALEFADLPARYRRAPLSEAEMEAIESGGATLII</sequence>
<dbReference type="VEuPathDB" id="FungiDB:LCOR_04159.1"/>
<dbReference type="PANTHER" id="PTHR31601">
    <property type="entry name" value="28S RIBOSOMAL PROTEIN S36, MITOCHONDRIAL"/>
    <property type="match status" value="1"/>
</dbReference>
<comment type="similarity">
    <text evidence="3">Belongs to the alpha-ketoglutarate dehydrogenase component 4 family.</text>
</comment>
<dbReference type="GO" id="GO:0005739">
    <property type="term" value="C:mitochondrion"/>
    <property type="evidence" value="ECO:0007669"/>
    <property type="project" value="UniProtKB-SubCell"/>
</dbReference>
<proteinExistence type="inferred from homology"/>
<feature type="compositionally biased region" description="Low complexity" evidence="4">
    <location>
        <begin position="49"/>
        <end position="60"/>
    </location>
</feature>
<evidence type="ECO:0000256" key="2">
    <source>
        <dbReference type="ARBA" id="ARBA00023128"/>
    </source>
</evidence>
<accession>A0A068RRT4</accession>
<evidence type="ECO:0000256" key="3">
    <source>
        <dbReference type="ARBA" id="ARBA00043970"/>
    </source>
</evidence>
<reference evidence="5" key="1">
    <citation type="submission" date="2013-08" db="EMBL/GenBank/DDBJ databases">
        <title>Gene expansion shapes genome architecture in the human pathogen Lichtheimia corymbifera: an evolutionary genomics analysis in the ancient terrestrial Mucorales (Mucoromycotina).</title>
        <authorList>
            <person name="Schwartze V.U."/>
            <person name="Winter S."/>
            <person name="Shelest E."/>
            <person name="Marcet-Houben M."/>
            <person name="Horn F."/>
            <person name="Wehner S."/>
            <person name="Hoffmann K."/>
            <person name="Riege K."/>
            <person name="Sammeth M."/>
            <person name="Nowrousian M."/>
            <person name="Valiante V."/>
            <person name="Linde J."/>
            <person name="Jacobsen I.D."/>
            <person name="Marz M."/>
            <person name="Brakhage A.A."/>
            <person name="Gabaldon T."/>
            <person name="Bocker S."/>
            <person name="Voigt K."/>
        </authorList>
    </citation>
    <scope>NUCLEOTIDE SEQUENCE [LARGE SCALE GENOMIC DNA]</scope>
    <source>
        <strain evidence="5">FSU 9682</strain>
    </source>
</reference>
<dbReference type="EMBL" id="CBTN010000014">
    <property type="protein sequence ID" value="CDH52714.1"/>
    <property type="molecule type" value="Genomic_DNA"/>
</dbReference>
<keyword evidence="2" id="KW-0496">Mitochondrion</keyword>